<comment type="subunit">
    <text evidence="10">Homodimer.</text>
</comment>
<evidence type="ECO:0000256" key="3">
    <source>
        <dbReference type="ARBA" id="ARBA00012153"/>
    </source>
</evidence>
<comment type="catalytic activity">
    <reaction evidence="10">
        <text>D-ribulose 5-phosphate = (2S)-2-hydroxy-3-oxobutyl phosphate + formate + H(+)</text>
        <dbReference type="Rhea" id="RHEA:18457"/>
        <dbReference type="ChEBI" id="CHEBI:15378"/>
        <dbReference type="ChEBI" id="CHEBI:15740"/>
        <dbReference type="ChEBI" id="CHEBI:58121"/>
        <dbReference type="ChEBI" id="CHEBI:58830"/>
        <dbReference type="EC" id="4.1.99.12"/>
    </reaction>
</comment>
<evidence type="ECO:0000256" key="6">
    <source>
        <dbReference type="ARBA" id="ARBA00022723"/>
    </source>
</evidence>
<dbReference type="GO" id="GO:0046872">
    <property type="term" value="F:metal ion binding"/>
    <property type="evidence" value="ECO:0007669"/>
    <property type="project" value="UniProtKB-KW"/>
</dbReference>
<dbReference type="GO" id="GO:0005829">
    <property type="term" value="C:cytosol"/>
    <property type="evidence" value="ECO:0007669"/>
    <property type="project" value="TreeGrafter"/>
</dbReference>
<dbReference type="AlphaFoldDB" id="A0A7D5VAX6"/>
<dbReference type="EMBL" id="CP058952">
    <property type="protein sequence ID" value="QLI82415.1"/>
    <property type="molecule type" value="Genomic_DNA"/>
</dbReference>
<evidence type="ECO:0000256" key="10">
    <source>
        <dbReference type="RuleBase" id="RU003843"/>
    </source>
</evidence>
<dbReference type="GO" id="GO:0009231">
    <property type="term" value="P:riboflavin biosynthetic process"/>
    <property type="evidence" value="ECO:0007669"/>
    <property type="project" value="UniProtKB-UniPathway"/>
</dbReference>
<dbReference type="EC" id="4.1.99.12" evidence="3 10"/>
<dbReference type="UniPathway" id="UPA00275">
    <property type="reaction ID" value="UER00399"/>
</dbReference>
<evidence type="ECO:0000256" key="2">
    <source>
        <dbReference type="ARBA" id="ARBA00004904"/>
    </source>
</evidence>
<dbReference type="PANTHER" id="PTHR21327:SF38">
    <property type="entry name" value="3,4-DIHYDROXY-2-BUTANONE 4-PHOSPHATE SYNTHASE"/>
    <property type="match status" value="1"/>
</dbReference>
<evidence type="ECO:0000313" key="11">
    <source>
        <dbReference type="EMBL" id="QLI82415.1"/>
    </source>
</evidence>
<evidence type="ECO:0000256" key="7">
    <source>
        <dbReference type="ARBA" id="ARBA00022842"/>
    </source>
</evidence>
<dbReference type="RefSeq" id="WP_180306495.1">
    <property type="nucleotide sequence ID" value="NZ_CP058952.1"/>
</dbReference>
<dbReference type="Gene3D" id="3.90.870.10">
    <property type="entry name" value="DHBP synthase"/>
    <property type="match status" value="1"/>
</dbReference>
<keyword evidence="9 10" id="KW-0456">Lyase</keyword>
<organism evidence="11 12">
    <name type="scientific">Chitinibacter fontanus</name>
    <dbReference type="NCBI Taxonomy" id="1737446"/>
    <lineage>
        <taxon>Bacteria</taxon>
        <taxon>Pseudomonadati</taxon>
        <taxon>Pseudomonadota</taxon>
        <taxon>Betaproteobacteria</taxon>
        <taxon>Neisseriales</taxon>
        <taxon>Chitinibacteraceae</taxon>
        <taxon>Chitinibacter</taxon>
    </lineage>
</organism>
<dbReference type="InterPro" id="IPR000422">
    <property type="entry name" value="DHBP_synthase_RibB"/>
</dbReference>
<name>A0A7D5VAX6_9NEIS</name>
<evidence type="ECO:0000256" key="4">
    <source>
        <dbReference type="ARBA" id="ARBA00018836"/>
    </source>
</evidence>
<reference evidence="11 12" key="1">
    <citation type="journal article" date="2016" name="Int. J. Syst. Evol. Microbiol.">
        <title>Chitinibacter fontanus sp. nov., isolated from a spring.</title>
        <authorList>
            <person name="Sheu S.Y."/>
            <person name="Li Y.S."/>
            <person name="Young C.C."/>
            <person name="Chen W.M."/>
        </authorList>
    </citation>
    <scope>NUCLEOTIDE SEQUENCE [LARGE SCALE GENOMIC DNA]</scope>
    <source>
        <strain evidence="11 12">STM-7</strain>
    </source>
</reference>
<comment type="function">
    <text evidence="1 10">Catalyzes the conversion of D-ribulose 5-phosphate to formate and 3,4-dihydroxy-2-butanone 4-phosphate.</text>
</comment>
<keyword evidence="7 10" id="KW-0460">Magnesium</keyword>
<accession>A0A7D5VAX6</accession>
<evidence type="ECO:0000256" key="5">
    <source>
        <dbReference type="ARBA" id="ARBA00022619"/>
    </source>
</evidence>
<dbReference type="PANTHER" id="PTHR21327">
    <property type="entry name" value="GTP CYCLOHYDROLASE II-RELATED"/>
    <property type="match status" value="1"/>
</dbReference>
<dbReference type="KEGG" id="cfon:HZU75_13265"/>
<evidence type="ECO:0000256" key="8">
    <source>
        <dbReference type="ARBA" id="ARBA00023211"/>
    </source>
</evidence>
<keyword evidence="8 10" id="KW-0464">Manganese</keyword>
<dbReference type="InterPro" id="IPR017945">
    <property type="entry name" value="DHBP_synth_RibB-like_a/b_dom"/>
</dbReference>
<sequence>MKTTFEQYFQNTTPQQRVEQAIAAFQAGEAAILLDDIDRENEADLICSASQLSLPLMAMLIRECSGIVCLCLSAERARQLQLPAMVADNQSRYGTAFTVSIEAALGVTTGVSAADRLATISAAIHPAAVPDDLARPGHVFPLVENPAGLHGRRGHTEGALALSRRADCGDSAVLCELMMPDGTMMRGQDLIDFAQRHRLPILSIEDLVQSVAEVV</sequence>
<dbReference type="SUPFAM" id="SSF55821">
    <property type="entry name" value="YrdC/RibB"/>
    <property type="match status" value="1"/>
</dbReference>
<protein>
    <recommendedName>
        <fullName evidence="4 10">3,4-dihydroxy-2-butanone 4-phosphate synthase</fullName>
        <shortName evidence="10">DHBP synthase</shortName>
        <ecNumber evidence="3 10">4.1.99.12</ecNumber>
    </recommendedName>
</protein>
<comment type="pathway">
    <text evidence="2 10">Cofactor biosynthesis; riboflavin biosynthesis; 2-hydroxy-3-oxobutyl phosphate from D-ribulose 5-phosphate: step 1/1.</text>
</comment>
<dbReference type="NCBIfam" id="TIGR00506">
    <property type="entry name" value="ribB"/>
    <property type="match status" value="1"/>
</dbReference>
<comment type="cofactor">
    <cofactor evidence="10">
        <name>Mg(2+)</name>
        <dbReference type="ChEBI" id="CHEBI:18420"/>
    </cofactor>
    <cofactor evidence="10">
        <name>Mn(2+)</name>
        <dbReference type="ChEBI" id="CHEBI:29035"/>
    </cofactor>
    <text evidence="10">Binds 2 divalent metal cations per subunit. Magnesium or manganese.</text>
</comment>
<evidence type="ECO:0000256" key="1">
    <source>
        <dbReference type="ARBA" id="ARBA00002284"/>
    </source>
</evidence>
<dbReference type="GO" id="GO:0008686">
    <property type="term" value="F:3,4-dihydroxy-2-butanone-4-phosphate synthase activity"/>
    <property type="evidence" value="ECO:0007669"/>
    <property type="project" value="UniProtKB-EC"/>
</dbReference>
<keyword evidence="12" id="KW-1185">Reference proteome</keyword>
<keyword evidence="5 10" id="KW-0686">Riboflavin biosynthesis</keyword>
<keyword evidence="6 10" id="KW-0479">Metal-binding</keyword>
<dbReference type="Pfam" id="PF00926">
    <property type="entry name" value="DHBP_synthase"/>
    <property type="match status" value="1"/>
</dbReference>
<evidence type="ECO:0000256" key="9">
    <source>
        <dbReference type="ARBA" id="ARBA00023239"/>
    </source>
</evidence>
<dbReference type="Proteomes" id="UP000510822">
    <property type="component" value="Chromosome"/>
</dbReference>
<evidence type="ECO:0000313" key="12">
    <source>
        <dbReference type="Proteomes" id="UP000510822"/>
    </source>
</evidence>
<proteinExistence type="inferred from homology"/>
<comment type="similarity">
    <text evidence="10">Belongs to the DHBP synthase family.</text>
</comment>
<gene>
    <name evidence="11" type="primary">ribB</name>
    <name evidence="11" type="ORF">HZU75_13265</name>
</gene>